<feature type="signal peptide" evidence="1">
    <location>
        <begin position="1"/>
        <end position="22"/>
    </location>
</feature>
<proteinExistence type="predicted"/>
<dbReference type="SUPFAM" id="SSF51322">
    <property type="entry name" value="Cyanovirin-N"/>
    <property type="match status" value="1"/>
</dbReference>
<keyword evidence="1" id="KW-0732">Signal</keyword>
<evidence type="ECO:0000313" key="4">
    <source>
        <dbReference type="Proteomes" id="UP000383932"/>
    </source>
</evidence>
<dbReference type="Gene3D" id="2.30.60.10">
    <property type="entry name" value="Cyanovirin-N"/>
    <property type="match status" value="1"/>
</dbReference>
<organism evidence="3 4">
    <name type="scientific">Ceratobasidium theobromae</name>
    <dbReference type="NCBI Taxonomy" id="1582974"/>
    <lineage>
        <taxon>Eukaryota</taxon>
        <taxon>Fungi</taxon>
        <taxon>Dikarya</taxon>
        <taxon>Basidiomycota</taxon>
        <taxon>Agaricomycotina</taxon>
        <taxon>Agaricomycetes</taxon>
        <taxon>Cantharellales</taxon>
        <taxon>Ceratobasidiaceae</taxon>
        <taxon>Ceratobasidium</taxon>
    </lineage>
</organism>
<dbReference type="InterPro" id="IPR036673">
    <property type="entry name" value="Cyanovirin-N_sf"/>
</dbReference>
<evidence type="ECO:0000256" key="1">
    <source>
        <dbReference type="SAM" id="SignalP"/>
    </source>
</evidence>
<dbReference type="Pfam" id="PF08881">
    <property type="entry name" value="CVNH"/>
    <property type="match status" value="1"/>
</dbReference>
<keyword evidence="4" id="KW-1185">Reference proteome</keyword>
<dbReference type="EMBL" id="SSOP01000192">
    <property type="protein sequence ID" value="KAB5590161.1"/>
    <property type="molecule type" value="Genomic_DNA"/>
</dbReference>
<dbReference type="InterPro" id="IPR011058">
    <property type="entry name" value="Cyanovirin-N"/>
</dbReference>
<dbReference type="OrthoDB" id="3068152at2759"/>
<sequence length="77" mass="8243">MQLTTLVIFIGISFYGVGGAYADGNFGASCKWMKLEGTKLTADCESMTEDGSPIRTTSLELNNCVANINGKLQCKSK</sequence>
<dbReference type="Proteomes" id="UP000383932">
    <property type="component" value="Unassembled WGS sequence"/>
</dbReference>
<evidence type="ECO:0000259" key="2">
    <source>
        <dbReference type="Pfam" id="PF08881"/>
    </source>
</evidence>
<protein>
    <submittedName>
        <fullName evidence="3">Putative effector protein</fullName>
    </submittedName>
</protein>
<comment type="caution">
    <text evidence="3">The sequence shown here is derived from an EMBL/GenBank/DDBJ whole genome shotgun (WGS) entry which is preliminary data.</text>
</comment>
<dbReference type="AlphaFoldDB" id="A0A5N5QFA3"/>
<feature type="chain" id="PRO_5024347320" evidence="1">
    <location>
        <begin position="23"/>
        <end position="77"/>
    </location>
</feature>
<reference evidence="3 4" key="1">
    <citation type="journal article" date="2019" name="Fungal Biol. Biotechnol.">
        <title>Draft genome sequence of fastidious pathogen Ceratobasidium theobromae, which causes vascular-streak dieback in Theobroma cacao.</title>
        <authorList>
            <person name="Ali S.S."/>
            <person name="Asman A."/>
            <person name="Shao J."/>
            <person name="Firmansyah A.P."/>
            <person name="Susilo A.W."/>
            <person name="Rosmana A."/>
            <person name="McMahon P."/>
            <person name="Junaid M."/>
            <person name="Guest D."/>
            <person name="Kheng T.Y."/>
            <person name="Meinhardt L.W."/>
            <person name="Bailey B.A."/>
        </authorList>
    </citation>
    <scope>NUCLEOTIDE SEQUENCE [LARGE SCALE GENOMIC DNA]</scope>
    <source>
        <strain evidence="3 4">CT2</strain>
    </source>
</reference>
<evidence type="ECO:0000313" key="3">
    <source>
        <dbReference type="EMBL" id="KAB5590161.1"/>
    </source>
</evidence>
<accession>A0A5N5QFA3</accession>
<name>A0A5N5QFA3_9AGAM</name>
<feature type="domain" description="Cyanovirin-N" evidence="2">
    <location>
        <begin position="26"/>
        <end position="74"/>
    </location>
</feature>
<gene>
    <name evidence="3" type="ORF">CTheo_6402</name>
</gene>